<evidence type="ECO:0000313" key="3">
    <source>
        <dbReference type="EMBL" id="OGK39124.1"/>
    </source>
</evidence>
<dbReference type="GO" id="GO:0015677">
    <property type="term" value="P:copper ion import"/>
    <property type="evidence" value="ECO:0007669"/>
    <property type="project" value="TreeGrafter"/>
</dbReference>
<dbReference type="InterPro" id="IPR028939">
    <property type="entry name" value="P5C_Rdtase_cat_N"/>
</dbReference>
<dbReference type="InterPro" id="IPR051267">
    <property type="entry name" value="STEAP_metalloreductase"/>
</dbReference>
<reference evidence="3 4" key="1">
    <citation type="journal article" date="2016" name="Nat. Commun.">
        <title>Thousands of microbial genomes shed light on interconnected biogeochemical processes in an aquifer system.</title>
        <authorList>
            <person name="Anantharaman K."/>
            <person name="Brown C.T."/>
            <person name="Hug L.A."/>
            <person name="Sharon I."/>
            <person name="Castelle C.J."/>
            <person name="Probst A.J."/>
            <person name="Thomas B.C."/>
            <person name="Singh A."/>
            <person name="Wilkins M.J."/>
            <person name="Karaoz U."/>
            <person name="Brodie E.L."/>
            <person name="Williams K.H."/>
            <person name="Hubbard S.S."/>
            <person name="Banfield J.F."/>
        </authorList>
    </citation>
    <scope>NUCLEOTIDE SEQUENCE [LARGE SCALE GENOMIC DNA]</scope>
</reference>
<evidence type="ECO:0000259" key="2">
    <source>
        <dbReference type="Pfam" id="PF03807"/>
    </source>
</evidence>
<dbReference type="EMBL" id="MGAF01000057">
    <property type="protein sequence ID" value="OGK39124.1"/>
    <property type="molecule type" value="Genomic_DNA"/>
</dbReference>
<organism evidence="3 4">
    <name type="scientific">Candidatus Roizmanbacteria bacterium RIFCSPLOWO2_01_FULL_35_13</name>
    <dbReference type="NCBI Taxonomy" id="1802055"/>
    <lineage>
        <taxon>Bacteria</taxon>
        <taxon>Candidatus Roizmaniibacteriota</taxon>
    </lineage>
</organism>
<comment type="caution">
    <text evidence="3">The sequence shown here is derived from an EMBL/GenBank/DDBJ whole genome shotgun (WGS) entry which is preliminary data.</text>
</comment>
<dbReference type="GO" id="GO:0052851">
    <property type="term" value="F:ferric-chelate reductase (NADPH) activity"/>
    <property type="evidence" value="ECO:0007669"/>
    <property type="project" value="TreeGrafter"/>
</dbReference>
<dbReference type="Gene3D" id="3.40.50.720">
    <property type="entry name" value="NAD(P)-binding Rossmann-like Domain"/>
    <property type="match status" value="1"/>
</dbReference>
<keyword evidence="1" id="KW-0560">Oxidoreductase</keyword>
<protein>
    <submittedName>
        <fullName evidence="3">NADP oxidoreductase</fullName>
    </submittedName>
</protein>
<sequence>MKIAVLGTGMVGRTHAGKLSQLGYEVVVGTRVVIATKLKDKPDMMGNPPFSAWLKDNKKVKLENYSDAAKQGEIIINAVKGEVVVETLKSLEQELSGKILIDISNPLDFSKGMPPTLFVSNIDSLGEQIQKVLPRTKVVKTLNTLNAYLQVDPNQLANGDHDIFISGNDAEAKAKVVGYLKEWYGWKRVIDLGDITTARGAEMVLPLWLRLFSTLKKPMFNIKVVTE</sequence>
<dbReference type="SUPFAM" id="SSF51735">
    <property type="entry name" value="NAD(P)-binding Rossmann-fold domains"/>
    <property type="match status" value="1"/>
</dbReference>
<dbReference type="PANTHER" id="PTHR14239">
    <property type="entry name" value="DUDULIN-RELATED"/>
    <property type="match status" value="1"/>
</dbReference>
<feature type="domain" description="Pyrroline-5-carboxylate reductase catalytic N-terminal" evidence="2">
    <location>
        <begin position="2"/>
        <end position="106"/>
    </location>
</feature>
<dbReference type="AlphaFoldDB" id="A0A1F7I6Y7"/>
<dbReference type="GO" id="GO:0005886">
    <property type="term" value="C:plasma membrane"/>
    <property type="evidence" value="ECO:0007669"/>
    <property type="project" value="TreeGrafter"/>
</dbReference>
<accession>A0A1F7I6Y7</accession>
<evidence type="ECO:0000313" key="4">
    <source>
        <dbReference type="Proteomes" id="UP000179270"/>
    </source>
</evidence>
<proteinExistence type="predicted"/>
<dbReference type="Pfam" id="PF03807">
    <property type="entry name" value="F420_oxidored"/>
    <property type="match status" value="1"/>
</dbReference>
<dbReference type="Proteomes" id="UP000179270">
    <property type="component" value="Unassembled WGS sequence"/>
</dbReference>
<gene>
    <name evidence="3" type="ORF">A3A74_08315</name>
</gene>
<name>A0A1F7I6Y7_9BACT</name>
<dbReference type="STRING" id="1802055.A3A74_08315"/>
<dbReference type="GO" id="GO:0008823">
    <property type="term" value="F:cupric reductase (NADH) activity"/>
    <property type="evidence" value="ECO:0007669"/>
    <property type="project" value="TreeGrafter"/>
</dbReference>
<dbReference type="InterPro" id="IPR036291">
    <property type="entry name" value="NAD(P)-bd_dom_sf"/>
</dbReference>
<dbReference type="PANTHER" id="PTHR14239:SF0">
    <property type="entry name" value="F420-DEPENDENT NADP REDUCTASE"/>
    <property type="match status" value="1"/>
</dbReference>
<evidence type="ECO:0000256" key="1">
    <source>
        <dbReference type="ARBA" id="ARBA00023002"/>
    </source>
</evidence>